<name>A0A812D8G8_ACAPH</name>
<evidence type="ECO:0000313" key="2">
    <source>
        <dbReference type="EMBL" id="CAE1296947.1"/>
    </source>
</evidence>
<organism evidence="2 3">
    <name type="scientific">Acanthosepion pharaonis</name>
    <name type="common">Pharaoh cuttlefish</name>
    <name type="synonym">Sepia pharaonis</name>
    <dbReference type="NCBI Taxonomy" id="158019"/>
    <lineage>
        <taxon>Eukaryota</taxon>
        <taxon>Metazoa</taxon>
        <taxon>Spiralia</taxon>
        <taxon>Lophotrochozoa</taxon>
        <taxon>Mollusca</taxon>
        <taxon>Cephalopoda</taxon>
        <taxon>Coleoidea</taxon>
        <taxon>Decapodiformes</taxon>
        <taxon>Sepiida</taxon>
        <taxon>Sepiina</taxon>
        <taxon>Sepiidae</taxon>
        <taxon>Acanthosepion</taxon>
    </lineage>
</organism>
<feature type="compositionally biased region" description="Basic and acidic residues" evidence="1">
    <location>
        <begin position="12"/>
        <end position="40"/>
    </location>
</feature>
<feature type="region of interest" description="Disordered" evidence="1">
    <location>
        <begin position="1"/>
        <end position="77"/>
    </location>
</feature>
<dbReference type="AlphaFoldDB" id="A0A812D8G8"/>
<keyword evidence="3" id="KW-1185">Reference proteome</keyword>
<accession>A0A812D8G8</accession>
<comment type="caution">
    <text evidence="2">The sequence shown here is derived from an EMBL/GenBank/DDBJ whole genome shotgun (WGS) entry which is preliminary data.</text>
</comment>
<feature type="compositionally biased region" description="Basic and acidic residues" evidence="1">
    <location>
        <begin position="67"/>
        <end position="77"/>
    </location>
</feature>
<gene>
    <name evidence="2" type="ORF">SPHA_51734</name>
</gene>
<feature type="compositionally biased region" description="Pro residues" evidence="1">
    <location>
        <begin position="324"/>
        <end position="336"/>
    </location>
</feature>
<sequence length="379" mass="40762">MRRDQSALFIDQADRRAERAGDQRDQEGEDRVRPELHDIAHAVGGQGCREDDGVPIGRTGPSPRPPDWPEARREIVGTEGRVRARSARRACRRRGREPCPSDQFDGHATDAEDLAHRMDRIAAQLGDGRVELIGGTFTATSQVDIDEALDDLRLGGGEDGAAIECGQLRHAVDLVSGNRVERREARATSSVRQSFRSRPTRMIAMTSAWRTRASVIAFASTRSAGIDRRGRRHDGAGSPQNGGDKVAVMRRRRWRRPPARIRRWSGVIPIAKSARQPAAGGRAVIAGKPMLAGSSRQASASARRQRPPMLPATANRGDEDQGGPKPPPPRAAPPAPGASGSATRAVARSISGGRARDAATAEKAVAGGRGHRLARSGPW</sequence>
<proteinExistence type="predicted"/>
<feature type="region of interest" description="Disordered" evidence="1">
    <location>
        <begin position="226"/>
        <end position="254"/>
    </location>
</feature>
<feature type="region of interest" description="Disordered" evidence="1">
    <location>
        <begin position="287"/>
        <end position="379"/>
    </location>
</feature>
<feature type="compositionally biased region" description="Low complexity" evidence="1">
    <location>
        <begin position="292"/>
        <end position="302"/>
    </location>
</feature>
<evidence type="ECO:0000313" key="3">
    <source>
        <dbReference type="Proteomes" id="UP000597762"/>
    </source>
</evidence>
<feature type="compositionally biased region" description="Basic residues" evidence="1">
    <location>
        <begin position="369"/>
        <end position="379"/>
    </location>
</feature>
<dbReference type="EMBL" id="CAHIKZ030003156">
    <property type="protein sequence ID" value="CAE1296947.1"/>
    <property type="molecule type" value="Genomic_DNA"/>
</dbReference>
<evidence type="ECO:0000256" key="1">
    <source>
        <dbReference type="SAM" id="MobiDB-lite"/>
    </source>
</evidence>
<dbReference type="Proteomes" id="UP000597762">
    <property type="component" value="Unassembled WGS sequence"/>
</dbReference>
<reference evidence="2" key="1">
    <citation type="submission" date="2021-01" db="EMBL/GenBank/DDBJ databases">
        <authorList>
            <person name="Li R."/>
            <person name="Bekaert M."/>
        </authorList>
    </citation>
    <scope>NUCLEOTIDE SEQUENCE</scope>
    <source>
        <strain evidence="2">Farmed</strain>
    </source>
</reference>
<protein>
    <submittedName>
        <fullName evidence="2">Uncharacterized protein</fullName>
    </submittedName>
</protein>